<keyword evidence="1" id="KW-0732">Signal</keyword>
<dbReference type="GO" id="GO:0042597">
    <property type="term" value="C:periplasmic space"/>
    <property type="evidence" value="ECO:0007669"/>
    <property type="project" value="InterPro"/>
</dbReference>
<reference evidence="4 5" key="1">
    <citation type="submission" date="2018-03" db="EMBL/GenBank/DDBJ databases">
        <title>Adhaeribacter sp. HMF7605 Genome sequencing and assembly.</title>
        <authorList>
            <person name="Kang H."/>
            <person name="Kang J."/>
            <person name="Cha I."/>
            <person name="Kim H."/>
            <person name="Joh K."/>
        </authorList>
    </citation>
    <scope>NUCLEOTIDE SEQUENCE [LARGE SCALE GENOMIC DNA]</scope>
    <source>
        <strain evidence="4 5">HMF7605</strain>
    </source>
</reference>
<comment type="caution">
    <text evidence="4">The sequence shown here is derived from an EMBL/GenBank/DDBJ whole genome shotgun (WGS) entry which is preliminary data.</text>
</comment>
<dbReference type="InterPro" id="IPR035986">
    <property type="entry name" value="PKD_dom_sf"/>
</dbReference>
<keyword evidence="2" id="KW-0456">Lyase</keyword>
<sequence>MGVLQQSYRIRLASNTIARIIEAVANMTASPKSGNAPLVVAFDGTGSSGTNNADLKEYQWDFGDGVTATTTTPTTTHTYTVVATRKASLVVKDIYNIVSDPFYLTINVGGTQPPEEEYSTFTLDLADMALKYKRLKETTASPPTASYPEYVTALAALKARIGNNSPKVSTLSSNTLTRINYNLTLKPDTYNNSAINYGLSTTKRNAYTLPPYWWPRRVNTTTGTYDSSKSYNEAGAIVGNGEPYVKRDGIVNPETSIYKDAGYIQQIAADVLTLGVYFYYSSDQSYANKAVALLKSFFTSTTTGMMPHSKFIEVIKGNVDWKGYGSSSGFVATEVLTDIADSFQLLRIRGASALDDVFETAMLQWITDFWGYMTKEFTSKPATTDVENYIHWKKLWDPTSSSGIYYNYNNIRTLYTLQVCTFAVLTGKKQWAIDHINKYVKDVGSTKGLISRQFEVVTRTGTNGVSETFCDQPLELSRTRPWTYSCKNLTGWLQLCQLAQYLGMDLANYVSPGGSSIKKAINGMLFYTENTSVFPKLDNGKPISDPVLYDLFDSRARLASGLWPNDAALQTRIKNI</sequence>
<dbReference type="SMART" id="SM00089">
    <property type="entry name" value="PKD"/>
    <property type="match status" value="1"/>
</dbReference>
<dbReference type="SUPFAM" id="SSF49299">
    <property type="entry name" value="PKD domain"/>
    <property type="match status" value="1"/>
</dbReference>
<accession>A0A2T2YEH2</accession>
<keyword evidence="5" id="KW-1185">Reference proteome</keyword>
<dbReference type="Pfam" id="PF05426">
    <property type="entry name" value="Alginate_lyase"/>
    <property type="match status" value="1"/>
</dbReference>
<protein>
    <recommendedName>
        <fullName evidence="3">PKD domain-containing protein</fullName>
    </recommendedName>
</protein>
<dbReference type="InterPro" id="IPR013783">
    <property type="entry name" value="Ig-like_fold"/>
</dbReference>
<dbReference type="AlphaFoldDB" id="A0A2T2YEH2"/>
<dbReference type="Gene3D" id="2.60.40.10">
    <property type="entry name" value="Immunoglobulins"/>
    <property type="match status" value="1"/>
</dbReference>
<dbReference type="SUPFAM" id="SSF48230">
    <property type="entry name" value="Chondroitin AC/alginate lyase"/>
    <property type="match status" value="1"/>
</dbReference>
<name>A0A2T2YEH2_9BACT</name>
<organism evidence="4 5">
    <name type="scientific">Adhaeribacter arboris</name>
    <dbReference type="NCBI Taxonomy" id="2072846"/>
    <lineage>
        <taxon>Bacteria</taxon>
        <taxon>Pseudomonadati</taxon>
        <taxon>Bacteroidota</taxon>
        <taxon>Cytophagia</taxon>
        <taxon>Cytophagales</taxon>
        <taxon>Hymenobacteraceae</taxon>
        <taxon>Adhaeribacter</taxon>
    </lineage>
</organism>
<dbReference type="PROSITE" id="PS50093">
    <property type="entry name" value="PKD"/>
    <property type="match status" value="1"/>
</dbReference>
<evidence type="ECO:0000313" key="5">
    <source>
        <dbReference type="Proteomes" id="UP000240357"/>
    </source>
</evidence>
<dbReference type="Pfam" id="PF18911">
    <property type="entry name" value="PKD_4"/>
    <property type="match status" value="1"/>
</dbReference>
<dbReference type="Gene3D" id="1.50.10.100">
    <property type="entry name" value="Chondroitin AC/alginate lyase"/>
    <property type="match status" value="1"/>
</dbReference>
<evidence type="ECO:0000259" key="3">
    <source>
        <dbReference type="PROSITE" id="PS50093"/>
    </source>
</evidence>
<dbReference type="InterPro" id="IPR008929">
    <property type="entry name" value="Chondroitin_lyas"/>
</dbReference>
<evidence type="ECO:0000256" key="1">
    <source>
        <dbReference type="ARBA" id="ARBA00022729"/>
    </source>
</evidence>
<dbReference type="OrthoDB" id="7210452at2"/>
<dbReference type="InterPro" id="IPR008397">
    <property type="entry name" value="Alginate_lyase_dom"/>
</dbReference>
<dbReference type="InterPro" id="IPR000601">
    <property type="entry name" value="PKD_dom"/>
</dbReference>
<dbReference type="Proteomes" id="UP000240357">
    <property type="component" value="Unassembled WGS sequence"/>
</dbReference>
<dbReference type="RefSeq" id="WP_106929008.1">
    <property type="nucleotide sequence ID" value="NZ_PYFT01000001.1"/>
</dbReference>
<dbReference type="InterPro" id="IPR022409">
    <property type="entry name" value="PKD/Chitinase_dom"/>
</dbReference>
<feature type="domain" description="PKD" evidence="3">
    <location>
        <begin position="23"/>
        <end position="93"/>
    </location>
</feature>
<proteinExistence type="predicted"/>
<dbReference type="GO" id="GO:0016829">
    <property type="term" value="F:lyase activity"/>
    <property type="evidence" value="ECO:0007669"/>
    <property type="project" value="UniProtKB-KW"/>
</dbReference>
<evidence type="ECO:0000313" key="4">
    <source>
        <dbReference type="EMBL" id="PSR53902.1"/>
    </source>
</evidence>
<dbReference type="EMBL" id="PYFT01000001">
    <property type="protein sequence ID" value="PSR53902.1"/>
    <property type="molecule type" value="Genomic_DNA"/>
</dbReference>
<gene>
    <name evidence="4" type="ORF">AHMF7605_10425</name>
</gene>
<evidence type="ECO:0000256" key="2">
    <source>
        <dbReference type="ARBA" id="ARBA00023239"/>
    </source>
</evidence>